<evidence type="ECO:0000313" key="1">
    <source>
        <dbReference type="EMBL" id="RTQ95858.1"/>
    </source>
</evidence>
<reference evidence="1 2" key="1">
    <citation type="submission" date="2018-12" db="EMBL/GenBank/DDBJ databases">
        <authorList>
            <person name="Yu L."/>
        </authorList>
    </citation>
    <scope>NUCLEOTIDE SEQUENCE [LARGE SCALE GENOMIC DNA]</scope>
    <source>
        <strain evidence="1 2">S5H2222</strain>
    </source>
</reference>
<comment type="caution">
    <text evidence="1">The sequence shown here is derived from an EMBL/GenBank/DDBJ whole genome shotgun (WGS) entry which is preliminary data.</text>
</comment>
<organism evidence="1 2">
    <name type="scientific">Lysinibacillus telephonicus</name>
    <dbReference type="NCBI Taxonomy" id="1714840"/>
    <lineage>
        <taxon>Bacteria</taxon>
        <taxon>Bacillati</taxon>
        <taxon>Bacillota</taxon>
        <taxon>Bacilli</taxon>
        <taxon>Bacillales</taxon>
        <taxon>Bacillaceae</taxon>
        <taxon>Lysinibacillus</taxon>
    </lineage>
</organism>
<sequence>MSAKISVTSKALNLLQLKETMDEIVFNHIDSAQKWEKAYNELNELINSTVHFFNSHVTKEGVPRQSTYWVLFMDIASRLIYFHTVAYHHLKKEQNEEVTKDILQLYTLAANCIPDVRKLASAEFLMEVAQSYEELEYYKGKQGEFERVILEQNNRATDCINAFSKFAKIYKK</sequence>
<dbReference type="AlphaFoldDB" id="A0A431UWW9"/>
<dbReference type="EMBL" id="RXNR01000004">
    <property type="protein sequence ID" value="RTQ95858.1"/>
    <property type="molecule type" value="Genomic_DNA"/>
</dbReference>
<name>A0A431UWW9_9BACI</name>
<gene>
    <name evidence="1" type="ORF">EKG35_02445</name>
</gene>
<protein>
    <submittedName>
        <fullName evidence="1">Uncharacterized protein</fullName>
    </submittedName>
</protein>
<accession>A0A431UWW9</accession>
<evidence type="ECO:0000313" key="2">
    <source>
        <dbReference type="Proteomes" id="UP000276349"/>
    </source>
</evidence>
<dbReference type="Proteomes" id="UP000276349">
    <property type="component" value="Unassembled WGS sequence"/>
</dbReference>
<keyword evidence="2" id="KW-1185">Reference proteome</keyword>
<dbReference type="OrthoDB" id="2455618at2"/>
<proteinExistence type="predicted"/>
<dbReference type="RefSeq" id="WP_126292726.1">
    <property type="nucleotide sequence ID" value="NZ_CP155468.1"/>
</dbReference>